<feature type="region of interest" description="Disordered" evidence="8">
    <location>
        <begin position="1"/>
        <end position="20"/>
    </location>
</feature>
<organism evidence="9 10">
    <name type="scientific">Methanosphaera cuniculi</name>
    <dbReference type="NCBI Taxonomy" id="1077256"/>
    <lineage>
        <taxon>Archaea</taxon>
        <taxon>Methanobacteriati</taxon>
        <taxon>Methanobacteriota</taxon>
        <taxon>Methanomada group</taxon>
        <taxon>Methanobacteria</taxon>
        <taxon>Methanobacteriales</taxon>
        <taxon>Methanobacteriaceae</taxon>
        <taxon>Methanosphaera</taxon>
    </lineage>
</organism>
<dbReference type="EMBL" id="LWMS01000042">
    <property type="protein sequence ID" value="PWL07980.1"/>
    <property type="molecule type" value="Genomic_DNA"/>
</dbReference>
<keyword evidence="6" id="KW-0472">Membrane</keyword>
<dbReference type="AlphaFoldDB" id="A0A2V2BPI2"/>
<evidence type="ECO:0000313" key="9">
    <source>
        <dbReference type="EMBL" id="PWL07980.1"/>
    </source>
</evidence>
<accession>A0A2V2BPI2</accession>
<evidence type="ECO:0000256" key="6">
    <source>
        <dbReference type="ARBA" id="ARBA00023136"/>
    </source>
</evidence>
<dbReference type="SUPFAM" id="SSF51126">
    <property type="entry name" value="Pectin lyase-like"/>
    <property type="match status" value="1"/>
</dbReference>
<dbReference type="RefSeq" id="WP_109583011.1">
    <property type="nucleotide sequence ID" value="NZ_LWMS01000042.1"/>
</dbReference>
<keyword evidence="7" id="KW-0998">Cell outer membrane</keyword>
<dbReference type="InterPro" id="IPR011050">
    <property type="entry name" value="Pectin_lyase_fold/virulence"/>
</dbReference>
<proteinExistence type="predicted"/>
<dbReference type="PANTHER" id="PTHR11319:SF35">
    <property type="entry name" value="OUTER MEMBRANE PROTEIN PMPC-RELATED"/>
    <property type="match status" value="1"/>
</dbReference>
<dbReference type="PANTHER" id="PTHR11319">
    <property type="entry name" value="G PROTEIN-COUPLED RECEPTOR-RELATED"/>
    <property type="match status" value="1"/>
</dbReference>
<evidence type="ECO:0000256" key="8">
    <source>
        <dbReference type="SAM" id="MobiDB-lite"/>
    </source>
</evidence>
<dbReference type="GO" id="GO:0005576">
    <property type="term" value="C:extracellular region"/>
    <property type="evidence" value="ECO:0007669"/>
    <property type="project" value="UniProtKB-SubCell"/>
</dbReference>
<evidence type="ECO:0000256" key="2">
    <source>
        <dbReference type="ARBA" id="ARBA00004442"/>
    </source>
</evidence>
<protein>
    <submittedName>
        <fullName evidence="9">Adhesin</fullName>
    </submittedName>
</protein>
<evidence type="ECO:0000313" key="10">
    <source>
        <dbReference type="Proteomes" id="UP000246004"/>
    </source>
</evidence>
<evidence type="ECO:0000256" key="7">
    <source>
        <dbReference type="ARBA" id="ARBA00023237"/>
    </source>
</evidence>
<dbReference type="InterPro" id="IPR006626">
    <property type="entry name" value="PbH1"/>
</dbReference>
<reference evidence="9 10" key="1">
    <citation type="submission" date="2016-04" db="EMBL/GenBank/DDBJ databases">
        <title>Genome sequence of Methanosphaera cuniculi DSM 4103.</title>
        <authorList>
            <person name="Poehlein A."/>
            <person name="Seedorf H."/>
            <person name="Daniel R."/>
        </authorList>
    </citation>
    <scope>NUCLEOTIDE SEQUENCE [LARGE SCALE GENOMIC DNA]</scope>
    <source>
        <strain evidence="9 10">DSM 4103</strain>
    </source>
</reference>
<dbReference type="Pfam" id="PF02415">
    <property type="entry name" value="Chlam_PMP"/>
    <property type="match status" value="1"/>
</dbReference>
<evidence type="ECO:0000256" key="3">
    <source>
        <dbReference type="ARBA" id="ARBA00004613"/>
    </source>
</evidence>
<keyword evidence="4" id="KW-0964">Secreted</keyword>
<dbReference type="Proteomes" id="UP000246004">
    <property type="component" value="Unassembled WGS sequence"/>
</dbReference>
<comment type="subcellular location">
    <subcellularLocation>
        <location evidence="1">Cell envelope</location>
    </subcellularLocation>
    <subcellularLocation>
        <location evidence="2">Cell outer membrane</location>
    </subcellularLocation>
    <subcellularLocation>
        <location evidence="3">Secreted</location>
    </subcellularLocation>
</comment>
<evidence type="ECO:0000256" key="5">
    <source>
        <dbReference type="ARBA" id="ARBA00022729"/>
    </source>
</evidence>
<dbReference type="InterPro" id="IPR003368">
    <property type="entry name" value="POMP_repeat"/>
</dbReference>
<evidence type="ECO:0000256" key="4">
    <source>
        <dbReference type="ARBA" id="ARBA00022525"/>
    </source>
</evidence>
<evidence type="ECO:0000256" key="1">
    <source>
        <dbReference type="ARBA" id="ARBA00004196"/>
    </source>
</evidence>
<keyword evidence="5" id="KW-0732">Signal</keyword>
<gene>
    <name evidence="9" type="ORF">MSCUN_12230</name>
</gene>
<dbReference type="SMART" id="SM00710">
    <property type="entry name" value="PbH1"/>
    <property type="match status" value="5"/>
</dbReference>
<sequence>MEKTYGGAISTTGTNTTLNNNTFINNTANSTASNSYGGAIATTGESETRNSNITITNTEFKNNTASGNIESYGGAISTIGSSLAIDTVNFTQNKAEAKTDNSYGGAISTTGESEIKNSDITITNSNFTNNSISSRIRSYGGAISGINQNLKVNLTNFTDNQATSSSKSYGGAISIMSESTTLSSTLNISNVTFANNKANGSSLSYGGAIAITGANLTLTNSTLDKNSATSTNTSYGGTIATTGESEIRNSNLTVSYTTFLNNTSKIGGGIYGKNNILNLTFSAFNNNTAENSVNLADENVTLILRGNYFAQVDSIYDSNITAQVNGNNAVALLNQTTPSPLKVVLVEKDSNQTITKLGNNYMLEVSSIPDDLITKVNLTVENGYSSDVEFKPLPADSNMKVYTEYTLVAIMNHDANLTISVTTPVNTVGNVTANVDVTENGNPVNGNVIFTINGETYNVTIVDGKAQLNYTLPSDIQAGEYDVVAELESPMYDANPVTGKFTVIKLDIANTTINGTIKTFENYTINTIIKDTNGNTLIGTNDVTVEINGQTIKTTITDGILNITLPTDTMEAKTYPFTVNIGETTYTMQEK</sequence>
<comment type="caution">
    <text evidence="9">The sequence shown here is derived from an EMBL/GenBank/DDBJ whole genome shotgun (WGS) entry which is preliminary data.</text>
</comment>
<name>A0A2V2BPI2_9EURY</name>